<evidence type="ECO:0000256" key="3">
    <source>
        <dbReference type="SAM" id="MobiDB-lite"/>
    </source>
</evidence>
<evidence type="ECO:0000313" key="5">
    <source>
        <dbReference type="Proteomes" id="UP000029692"/>
    </source>
</evidence>
<dbReference type="STRING" id="1480694.DC28_07135"/>
<accession>A0A098QY05</accession>
<dbReference type="Gene3D" id="3.40.50.1240">
    <property type="entry name" value="Phosphoglycerate mutase-like"/>
    <property type="match status" value="1"/>
</dbReference>
<dbReference type="GO" id="GO:0005737">
    <property type="term" value="C:cytoplasm"/>
    <property type="evidence" value="ECO:0007669"/>
    <property type="project" value="TreeGrafter"/>
</dbReference>
<sequence length="260" mass="29249">MELYLIRHGQSKNNELDNASDGDTLRNPDPPLTKTGHLQARKVGGHLAKPKQPYDPSENEQFWGWDHYNHLGYGLTHIYASLLTRALQTAAEIGHATGLKPVLWHRIHEVGGITTYFPEMDARVPRPGLSRKEILTTYPGAVLDPETEGHLAELEAAHGPDTGWWNHAPQESPEQARMRARKWVASLKERHAATNHRVAVVSHCWFIVLVLAELCGIPDIESLWFSTNNCGITRVDLVPGSTRIVYQNRLDHLEHPIITT</sequence>
<keyword evidence="5" id="KW-1185">Reference proteome</keyword>
<dbReference type="InterPro" id="IPR029033">
    <property type="entry name" value="His_PPase_superfam"/>
</dbReference>
<dbReference type="SMART" id="SM00855">
    <property type="entry name" value="PGAM"/>
    <property type="match status" value="1"/>
</dbReference>
<name>A0A098QY05_9SPIO</name>
<proteinExistence type="predicted"/>
<dbReference type="InterPro" id="IPR001345">
    <property type="entry name" value="PG/BPGM_mutase_AS"/>
</dbReference>
<dbReference type="Proteomes" id="UP000029692">
    <property type="component" value="Unassembled WGS sequence"/>
</dbReference>
<comment type="caution">
    <text evidence="4">The sequence shown here is derived from an EMBL/GenBank/DDBJ whole genome shotgun (WGS) entry which is preliminary data.</text>
</comment>
<dbReference type="eggNOG" id="COG0406">
    <property type="taxonomic scope" value="Bacteria"/>
</dbReference>
<organism evidence="4 5">
    <name type="scientific">Spirochaeta lutea</name>
    <dbReference type="NCBI Taxonomy" id="1480694"/>
    <lineage>
        <taxon>Bacteria</taxon>
        <taxon>Pseudomonadati</taxon>
        <taxon>Spirochaetota</taxon>
        <taxon>Spirochaetia</taxon>
        <taxon>Spirochaetales</taxon>
        <taxon>Spirochaetaceae</taxon>
        <taxon>Spirochaeta</taxon>
    </lineage>
</organism>
<evidence type="ECO:0000256" key="2">
    <source>
        <dbReference type="ARBA" id="ARBA00023235"/>
    </source>
</evidence>
<gene>
    <name evidence="4" type="ORF">DC28_07135</name>
</gene>
<dbReference type="OrthoDB" id="9781415at2"/>
<dbReference type="InterPro" id="IPR013078">
    <property type="entry name" value="His_Pase_superF_clade-1"/>
</dbReference>
<keyword evidence="1" id="KW-0324">Glycolysis</keyword>
<dbReference type="PANTHER" id="PTHR48100">
    <property type="entry name" value="BROAD-SPECIFICITY PHOSPHATASE YOR283W-RELATED"/>
    <property type="match status" value="1"/>
</dbReference>
<evidence type="ECO:0000313" key="4">
    <source>
        <dbReference type="EMBL" id="KGE72426.1"/>
    </source>
</evidence>
<keyword evidence="2" id="KW-0413">Isomerase</keyword>
<dbReference type="Pfam" id="PF00300">
    <property type="entry name" value="His_Phos_1"/>
    <property type="match status" value="2"/>
</dbReference>
<dbReference type="PROSITE" id="PS00175">
    <property type="entry name" value="PG_MUTASE"/>
    <property type="match status" value="1"/>
</dbReference>
<reference evidence="4 5" key="1">
    <citation type="submission" date="2014-05" db="EMBL/GenBank/DDBJ databases">
        <title>De novo Genome Sequence of Spirocheata sp.</title>
        <authorList>
            <person name="Shivani Y."/>
            <person name="Subhash Y."/>
            <person name="Tushar L."/>
            <person name="Sasikala C."/>
            <person name="Ramana C.V."/>
        </authorList>
    </citation>
    <scope>NUCLEOTIDE SEQUENCE [LARGE SCALE GENOMIC DNA]</scope>
    <source>
        <strain evidence="4 5">JC230</strain>
    </source>
</reference>
<dbReference type="RefSeq" id="WP_037547189.1">
    <property type="nucleotide sequence ID" value="NZ_JNUP01000052.1"/>
</dbReference>
<dbReference type="CDD" id="cd07067">
    <property type="entry name" value="HP_PGM_like"/>
    <property type="match status" value="1"/>
</dbReference>
<dbReference type="SUPFAM" id="SSF53254">
    <property type="entry name" value="Phosphoglycerate mutase-like"/>
    <property type="match status" value="1"/>
</dbReference>
<dbReference type="AlphaFoldDB" id="A0A098QY05"/>
<feature type="region of interest" description="Disordered" evidence="3">
    <location>
        <begin position="12"/>
        <end position="34"/>
    </location>
</feature>
<protein>
    <recommendedName>
        <fullName evidence="6">Phosphoglycerate mutase</fullName>
    </recommendedName>
</protein>
<dbReference type="InterPro" id="IPR050275">
    <property type="entry name" value="PGM_Phosphatase"/>
</dbReference>
<dbReference type="PANTHER" id="PTHR48100:SF1">
    <property type="entry name" value="HISTIDINE PHOSPHATASE FAMILY PROTEIN-RELATED"/>
    <property type="match status" value="1"/>
</dbReference>
<dbReference type="GO" id="GO:0016791">
    <property type="term" value="F:phosphatase activity"/>
    <property type="evidence" value="ECO:0007669"/>
    <property type="project" value="TreeGrafter"/>
</dbReference>
<evidence type="ECO:0008006" key="6">
    <source>
        <dbReference type="Google" id="ProtNLM"/>
    </source>
</evidence>
<dbReference type="EMBL" id="JNUP01000052">
    <property type="protein sequence ID" value="KGE72426.1"/>
    <property type="molecule type" value="Genomic_DNA"/>
</dbReference>
<evidence type="ECO:0000256" key="1">
    <source>
        <dbReference type="ARBA" id="ARBA00023152"/>
    </source>
</evidence>